<dbReference type="AlphaFoldDB" id="A0A5Q4VBC6"/>
<evidence type="ECO:0000256" key="2">
    <source>
        <dbReference type="ARBA" id="ARBA00022552"/>
    </source>
</evidence>
<organism evidence="8 9">
    <name type="scientific">Desulfobotulus mexicanus</name>
    <dbReference type="NCBI Taxonomy" id="2586642"/>
    <lineage>
        <taxon>Bacteria</taxon>
        <taxon>Pseudomonadati</taxon>
        <taxon>Thermodesulfobacteriota</taxon>
        <taxon>Desulfobacteria</taxon>
        <taxon>Desulfobacterales</taxon>
        <taxon>Desulfobacteraceae</taxon>
        <taxon>Desulfobotulus</taxon>
    </lineage>
</organism>
<dbReference type="EMBL" id="VDMB01000007">
    <property type="protein sequence ID" value="TYT74999.1"/>
    <property type="molecule type" value="Genomic_DNA"/>
</dbReference>
<comment type="catalytic activity">
    <reaction evidence="6">
        <text>cytidine(1402) in 16S rRNA + S-adenosyl-L-methionine = 2'-O-methylcytidine(1402) in 16S rRNA + S-adenosyl-L-homocysteine + H(+)</text>
        <dbReference type="Rhea" id="RHEA:42924"/>
        <dbReference type="Rhea" id="RHEA-COMP:10285"/>
        <dbReference type="Rhea" id="RHEA-COMP:10286"/>
        <dbReference type="ChEBI" id="CHEBI:15378"/>
        <dbReference type="ChEBI" id="CHEBI:57856"/>
        <dbReference type="ChEBI" id="CHEBI:59789"/>
        <dbReference type="ChEBI" id="CHEBI:74495"/>
        <dbReference type="ChEBI" id="CHEBI:82748"/>
        <dbReference type="EC" id="2.1.1.198"/>
    </reaction>
</comment>
<dbReference type="PIRSF" id="PIRSF005917">
    <property type="entry name" value="MTase_YraL"/>
    <property type="match status" value="1"/>
</dbReference>
<comment type="function">
    <text evidence="6">Catalyzes the 2'-O-methylation of the ribose of cytidine 1402 (C1402) in 16S rRNA.</text>
</comment>
<dbReference type="HAMAP" id="MF_01877">
    <property type="entry name" value="16SrRNA_methyltr_I"/>
    <property type="match status" value="1"/>
</dbReference>
<comment type="subcellular location">
    <subcellularLocation>
        <location evidence="6">Cytoplasm</location>
    </subcellularLocation>
</comment>
<comment type="caution">
    <text evidence="8">The sequence shown here is derived from an EMBL/GenBank/DDBJ whole genome shotgun (WGS) entry which is preliminary data.</text>
</comment>
<dbReference type="PROSITE" id="PS01296">
    <property type="entry name" value="RSMI"/>
    <property type="match status" value="1"/>
</dbReference>
<dbReference type="PANTHER" id="PTHR46111">
    <property type="entry name" value="RIBOSOMAL RNA SMALL SUBUNIT METHYLTRANSFERASE I"/>
    <property type="match status" value="1"/>
</dbReference>
<dbReference type="OrthoDB" id="9809084at2"/>
<dbReference type="InterPro" id="IPR035996">
    <property type="entry name" value="4pyrrol_Methylase_sf"/>
</dbReference>
<protein>
    <recommendedName>
        <fullName evidence="6">Ribosomal RNA small subunit methyltransferase I</fullName>
        <ecNumber evidence="6">2.1.1.198</ecNumber>
    </recommendedName>
    <alternativeName>
        <fullName evidence="6">16S rRNA 2'-O-ribose C1402 methyltransferase</fullName>
    </alternativeName>
    <alternativeName>
        <fullName evidence="6">rRNA (cytidine-2'-O-)-methyltransferase RsmI</fullName>
    </alternativeName>
</protein>
<accession>A0A5Q4VBC6</accession>
<name>A0A5Q4VBC6_9BACT</name>
<gene>
    <name evidence="6 8" type="primary">rsmI</name>
    <name evidence="8" type="ORF">FIM25_07180</name>
</gene>
<dbReference type="SUPFAM" id="SSF53790">
    <property type="entry name" value="Tetrapyrrole methylase"/>
    <property type="match status" value="1"/>
</dbReference>
<feature type="domain" description="Tetrapyrrole methylase" evidence="7">
    <location>
        <begin position="14"/>
        <end position="214"/>
    </location>
</feature>
<dbReference type="FunFam" id="3.40.1010.10:FF:000007">
    <property type="entry name" value="Ribosomal RNA small subunit methyltransferase I"/>
    <property type="match status" value="1"/>
</dbReference>
<dbReference type="Gene3D" id="3.40.1010.10">
    <property type="entry name" value="Cobalt-precorrin-4 Transmethylase, Domain 1"/>
    <property type="match status" value="1"/>
</dbReference>
<dbReference type="InterPro" id="IPR000878">
    <property type="entry name" value="4pyrrol_Mease"/>
</dbReference>
<dbReference type="InterPro" id="IPR014776">
    <property type="entry name" value="4pyrrole_Mease_sub2"/>
</dbReference>
<evidence type="ECO:0000313" key="8">
    <source>
        <dbReference type="EMBL" id="TYT74999.1"/>
    </source>
</evidence>
<keyword evidence="1 6" id="KW-0963">Cytoplasm</keyword>
<dbReference type="EC" id="2.1.1.198" evidence="6"/>
<evidence type="ECO:0000256" key="5">
    <source>
        <dbReference type="ARBA" id="ARBA00022691"/>
    </source>
</evidence>
<keyword evidence="9" id="KW-1185">Reference proteome</keyword>
<dbReference type="InterPro" id="IPR018063">
    <property type="entry name" value="SAM_MeTrfase_RsmI_CS"/>
</dbReference>
<dbReference type="Gene3D" id="3.30.950.10">
    <property type="entry name" value="Methyltransferase, Cobalt-precorrin-4 Transmethylase, Domain 2"/>
    <property type="match status" value="1"/>
</dbReference>
<evidence type="ECO:0000256" key="4">
    <source>
        <dbReference type="ARBA" id="ARBA00022679"/>
    </source>
</evidence>
<dbReference type="InterPro" id="IPR014777">
    <property type="entry name" value="4pyrrole_Mease_sub1"/>
</dbReference>
<evidence type="ECO:0000256" key="6">
    <source>
        <dbReference type="HAMAP-Rule" id="MF_01877"/>
    </source>
</evidence>
<evidence type="ECO:0000313" key="9">
    <source>
        <dbReference type="Proteomes" id="UP000321899"/>
    </source>
</evidence>
<dbReference type="GO" id="GO:0005737">
    <property type="term" value="C:cytoplasm"/>
    <property type="evidence" value="ECO:0007669"/>
    <property type="project" value="UniProtKB-SubCell"/>
</dbReference>
<keyword evidence="3 6" id="KW-0489">Methyltransferase</keyword>
<reference evidence="8 9" key="1">
    <citation type="submission" date="2019-06" db="EMBL/GenBank/DDBJ databases">
        <title>Desulfobotulus mexicanus sp. nov., a novel sulfate-reducing bacterium isolated from the sediment of an alkaline crater lake in Mexico.</title>
        <authorList>
            <person name="Hirschler-Rea A."/>
        </authorList>
    </citation>
    <scope>NUCLEOTIDE SEQUENCE [LARGE SCALE GENOMIC DNA]</scope>
    <source>
        <strain evidence="8 9">PAR22N</strain>
    </source>
</reference>
<dbReference type="InterPro" id="IPR008189">
    <property type="entry name" value="rRNA_ssu_MeTfrase_I"/>
</dbReference>
<dbReference type="NCBIfam" id="TIGR00096">
    <property type="entry name" value="16S rRNA (cytidine(1402)-2'-O)-methyltransferase"/>
    <property type="match status" value="1"/>
</dbReference>
<dbReference type="CDD" id="cd11648">
    <property type="entry name" value="RsmI"/>
    <property type="match status" value="1"/>
</dbReference>
<keyword evidence="4 6" id="KW-0808">Transferase</keyword>
<dbReference type="PANTHER" id="PTHR46111:SF1">
    <property type="entry name" value="RIBOSOMAL RNA SMALL SUBUNIT METHYLTRANSFERASE I"/>
    <property type="match status" value="1"/>
</dbReference>
<dbReference type="Pfam" id="PF00590">
    <property type="entry name" value="TP_methylase"/>
    <property type="match status" value="1"/>
</dbReference>
<comment type="similarity">
    <text evidence="6">Belongs to the methyltransferase superfamily. RsmI family.</text>
</comment>
<evidence type="ECO:0000256" key="1">
    <source>
        <dbReference type="ARBA" id="ARBA00022490"/>
    </source>
</evidence>
<dbReference type="GO" id="GO:0070677">
    <property type="term" value="F:rRNA (cytosine-2'-O-)-methyltransferase activity"/>
    <property type="evidence" value="ECO:0007669"/>
    <property type="project" value="UniProtKB-UniRule"/>
</dbReference>
<evidence type="ECO:0000256" key="3">
    <source>
        <dbReference type="ARBA" id="ARBA00022603"/>
    </source>
</evidence>
<proteinExistence type="inferred from homology"/>
<sequence>MPFALKNDGVKPGHLYIVSTPIGNLGDITFRALDVLASVDRVAAEDTRNTARLLARFNIQKPMVSLHEHNEVYRSQILVEALRQGESIALVSDAGTPSLSDPGFVLVREVLAAGLPLVPVPGVSAAVTLMSVSGLPTDSFTFCGFPPKKAGRRRRWLQDLSEIRFPLIFYVSPHSLMVFLEELLDIFGNRHGVLGREMTKMYEEYIRGPLSEIAGELKTREKIRGECSLMVAGREDSEVCDEGEGPEDLDALIIKALEDGMEKPSALAKRLAGSLGMDRKDLYARILEMKTDS</sequence>
<evidence type="ECO:0000259" key="7">
    <source>
        <dbReference type="Pfam" id="PF00590"/>
    </source>
</evidence>
<dbReference type="Proteomes" id="UP000321899">
    <property type="component" value="Unassembled WGS sequence"/>
</dbReference>
<keyword evidence="2 6" id="KW-0698">rRNA processing</keyword>
<keyword evidence="5 6" id="KW-0949">S-adenosyl-L-methionine</keyword>